<evidence type="ECO:0000313" key="12">
    <source>
        <dbReference type="EMBL" id="GHI50102.1"/>
    </source>
</evidence>
<gene>
    <name evidence="12" type="ORF">ScoT_62760</name>
</gene>
<feature type="compositionally biased region" description="Pro residues" evidence="8">
    <location>
        <begin position="1131"/>
        <end position="1159"/>
    </location>
</feature>
<dbReference type="InterPro" id="IPR049900">
    <property type="entry name" value="PKS_mFAS_DH"/>
</dbReference>
<dbReference type="InterPro" id="IPR036736">
    <property type="entry name" value="ACP-like_sf"/>
</dbReference>
<comment type="pathway">
    <text evidence="1">Antibiotic biosynthesis.</text>
</comment>
<dbReference type="SMART" id="SM00826">
    <property type="entry name" value="PKS_DH"/>
    <property type="match status" value="1"/>
</dbReference>
<keyword evidence="4" id="KW-0808">Transferase</keyword>
<dbReference type="InterPro" id="IPR020807">
    <property type="entry name" value="PKS_DH"/>
</dbReference>
<dbReference type="SUPFAM" id="SSF55048">
    <property type="entry name" value="Probable ACP-binding domain of malonyl-CoA ACP transacylase"/>
    <property type="match status" value="1"/>
</dbReference>
<dbReference type="Gene3D" id="1.10.1200.10">
    <property type="entry name" value="ACP-like"/>
    <property type="match status" value="1"/>
</dbReference>
<dbReference type="InterPro" id="IPR009081">
    <property type="entry name" value="PP-bd_ACP"/>
</dbReference>
<dbReference type="InterPro" id="IPR016039">
    <property type="entry name" value="Thiolase-like"/>
</dbReference>
<dbReference type="InterPro" id="IPR050091">
    <property type="entry name" value="PKS_NRPS_Biosynth_Enz"/>
</dbReference>
<evidence type="ECO:0000256" key="5">
    <source>
        <dbReference type="ARBA" id="ARBA00023194"/>
    </source>
</evidence>
<keyword evidence="5" id="KW-0045">Antibiotic biosynthesis</keyword>
<dbReference type="EMBL" id="BNDZ01000005">
    <property type="protein sequence ID" value="GHI50102.1"/>
    <property type="molecule type" value="Genomic_DNA"/>
</dbReference>
<dbReference type="GO" id="GO:0017000">
    <property type="term" value="P:antibiotic biosynthetic process"/>
    <property type="evidence" value="ECO:0007669"/>
    <property type="project" value="UniProtKB-KW"/>
</dbReference>
<dbReference type="Pfam" id="PF16197">
    <property type="entry name" value="KAsynt_C_assoc"/>
    <property type="match status" value="2"/>
</dbReference>
<dbReference type="PROSITE" id="PS52004">
    <property type="entry name" value="KS3_2"/>
    <property type="match status" value="2"/>
</dbReference>
<feature type="active site" description="Proton donor; for dehydratase activity" evidence="7">
    <location>
        <position position="912"/>
    </location>
</feature>
<dbReference type="PROSITE" id="PS50075">
    <property type="entry name" value="CARRIER"/>
    <property type="match status" value="1"/>
</dbReference>
<evidence type="ECO:0000259" key="9">
    <source>
        <dbReference type="PROSITE" id="PS50075"/>
    </source>
</evidence>
<dbReference type="InterPro" id="IPR020841">
    <property type="entry name" value="PKS_Beta-ketoAc_synthase_dom"/>
</dbReference>
<evidence type="ECO:0000256" key="8">
    <source>
        <dbReference type="SAM" id="MobiDB-lite"/>
    </source>
</evidence>
<feature type="domain" description="Carrier" evidence="9">
    <location>
        <begin position="1036"/>
        <end position="1111"/>
    </location>
</feature>
<evidence type="ECO:0000256" key="1">
    <source>
        <dbReference type="ARBA" id="ARBA00004792"/>
    </source>
</evidence>
<dbReference type="SMART" id="SM00827">
    <property type="entry name" value="PKS_AT"/>
    <property type="match status" value="1"/>
</dbReference>
<dbReference type="Pfam" id="PF14765">
    <property type="entry name" value="PS-DH"/>
    <property type="match status" value="1"/>
</dbReference>
<proteinExistence type="predicted"/>
<dbReference type="InterPro" id="IPR042104">
    <property type="entry name" value="PKS_dehydratase_sf"/>
</dbReference>
<dbReference type="Pfam" id="PF02801">
    <property type="entry name" value="Ketoacyl-synt_C"/>
    <property type="match status" value="2"/>
</dbReference>
<keyword evidence="3" id="KW-0597">Phosphoprotein</keyword>
<feature type="region of interest" description="C-terminal hotdog fold" evidence="7">
    <location>
        <begin position="850"/>
        <end position="997"/>
    </location>
</feature>
<dbReference type="PROSITE" id="PS00012">
    <property type="entry name" value="PHOSPHOPANTETHEINE"/>
    <property type="match status" value="1"/>
</dbReference>
<dbReference type="GO" id="GO:0004312">
    <property type="term" value="F:fatty acid synthase activity"/>
    <property type="evidence" value="ECO:0007669"/>
    <property type="project" value="TreeGrafter"/>
</dbReference>
<dbReference type="PANTHER" id="PTHR43775:SF37">
    <property type="entry name" value="SI:DKEY-61P9.11"/>
    <property type="match status" value="1"/>
</dbReference>
<protein>
    <submittedName>
        <fullName evidence="12">Uncharacterized protein</fullName>
    </submittedName>
</protein>
<dbReference type="SUPFAM" id="SSF53901">
    <property type="entry name" value="Thiolase-like"/>
    <property type="match status" value="2"/>
</dbReference>
<dbReference type="Pfam" id="PF00550">
    <property type="entry name" value="PP-binding"/>
    <property type="match status" value="1"/>
</dbReference>
<dbReference type="InterPro" id="IPR049551">
    <property type="entry name" value="PKS_DH_C"/>
</dbReference>
<dbReference type="InterPro" id="IPR006162">
    <property type="entry name" value="Ppantetheine_attach_site"/>
</dbReference>
<evidence type="ECO:0000256" key="6">
    <source>
        <dbReference type="ARBA" id="ARBA00023315"/>
    </source>
</evidence>
<dbReference type="SMART" id="SM00823">
    <property type="entry name" value="PKS_PP"/>
    <property type="match status" value="1"/>
</dbReference>
<evidence type="ECO:0000256" key="2">
    <source>
        <dbReference type="ARBA" id="ARBA00022450"/>
    </source>
</evidence>
<evidence type="ECO:0000256" key="3">
    <source>
        <dbReference type="ARBA" id="ARBA00022553"/>
    </source>
</evidence>
<dbReference type="PROSITE" id="PS00606">
    <property type="entry name" value="KS3_1"/>
    <property type="match status" value="1"/>
</dbReference>
<accession>A0AA37FFQ0</accession>
<dbReference type="InterPro" id="IPR020806">
    <property type="entry name" value="PKS_PP-bd"/>
</dbReference>
<evidence type="ECO:0000313" key="13">
    <source>
        <dbReference type="Proteomes" id="UP001051844"/>
    </source>
</evidence>
<dbReference type="Gene3D" id="3.40.366.10">
    <property type="entry name" value="Malonyl-Coenzyme A Acyl Carrier Protein, domain 2"/>
    <property type="match status" value="1"/>
</dbReference>
<dbReference type="Gene3D" id="1.10.1240.100">
    <property type="match status" value="1"/>
</dbReference>
<keyword evidence="6" id="KW-0012">Acyltransferase</keyword>
<feature type="region of interest" description="N-terminal hotdog fold" evidence="7">
    <location>
        <begin position="720"/>
        <end position="836"/>
    </location>
</feature>
<comment type="caution">
    <text evidence="12">The sequence shown here is derived from an EMBL/GenBank/DDBJ whole genome shotgun (WGS) entry which is preliminary data.</text>
</comment>
<dbReference type="SUPFAM" id="SSF47336">
    <property type="entry name" value="ACP-like"/>
    <property type="match status" value="1"/>
</dbReference>
<dbReference type="Proteomes" id="UP001051844">
    <property type="component" value="Unassembled WGS sequence"/>
</dbReference>
<dbReference type="PANTHER" id="PTHR43775">
    <property type="entry name" value="FATTY ACID SYNTHASE"/>
    <property type="match status" value="1"/>
</dbReference>
<dbReference type="Gene3D" id="3.30.70.3290">
    <property type="match status" value="1"/>
</dbReference>
<dbReference type="Pfam" id="PF00109">
    <property type="entry name" value="ketoacyl-synt"/>
    <property type="match status" value="2"/>
</dbReference>
<dbReference type="Gene3D" id="3.10.129.110">
    <property type="entry name" value="Polyketide synthase dehydratase"/>
    <property type="match status" value="1"/>
</dbReference>
<keyword evidence="2" id="KW-0596">Phosphopantetheine</keyword>
<dbReference type="CDD" id="cd00833">
    <property type="entry name" value="PKS"/>
    <property type="match status" value="2"/>
</dbReference>
<dbReference type="InterPro" id="IPR032821">
    <property type="entry name" value="PKS_assoc"/>
</dbReference>
<dbReference type="GO" id="GO:0006633">
    <property type="term" value="P:fatty acid biosynthetic process"/>
    <property type="evidence" value="ECO:0007669"/>
    <property type="project" value="InterPro"/>
</dbReference>
<sequence>MTPHPTADPTGRTAVNEEDRRIAVIGLAARLPGAEDAADLTEMLRHDTVEVDEVPASRWRRDLHLGDGPHQGSHHRGAFLLDPFSFDHTAFGLTADQARSLDPQQRTMLEVGARALEDSGYLRTRRRLNAGVFVGARMNAYGFDQGRGLGGAPQTAAGPAALWGRSQNFMAAWLSDRFDLSGPSLVVDTACSSSLTAVWLACQSLSAGACDLAVVGGVDLLIDPLTFVLLSRNGALSPDGLCRTFDSRADGYVPGEGAVALVLKPLRAALADRDLVLGAIDAAAVNNDGATMGVTTPSLDAQVELLGKVYETIDPATVQYVEAHGTGTAIGDPIEARALTEVFGRAGVPRGSVALGSLKRRIGHLHSASGLAGLAKILVLLREGLVPALGVERPNPRLDLANSPFHLSAEPGPWPSVPVRRAAVSGFGFGGTNAHVVAQAVAVPEAQIPAGPVTPTVHVLPLSATTAHGLRELAAQWLQFLPSAAEDLHHVCATARLARPHHGERLAVCGTDAAALARALRTWLLRPGGTEEPPRTTVAVRPEAAATPPAWLTALRGATPAVDEVLGLFETATGRRLETFSGELLRLSTAVALTVALRAAGLPEDAVELPAGWTAVTDFAWGRVPLEQALADVLRHDGEPSRAAEDAARRDDGELCARLAAVRDAPGVAAVTAAVTAELFAAGHAIDWTALQAGRPWHKRLLPVAQPDGPALDLPEPLRTAEPGTPTADAPEEADAGGHAFARVFGPGETPIAQHAVYRTVMLPGVAWFDFLREGAALRGVPFHGVADVLFHRPLIPAGASRVVCRVAGDGAFTVEDAESREPFVTGRYLTGRTAEPSPEPVASLLESCAEIHAGSGLYRWLRRIGYHHGRYYRNISWVAGLPDGGTLARVEGARQQPLNPAGTALFPGLLDSVTIAAINPDNPVFGAGDAAAFIPLSAGRVEVYGPLEEAAYVRTRTAFWNDEACRVTQTVTDATGRPLLTFTDMASKRVPAAAFGDAPEALPSAPSAPSAPAPAPSPRPAPERAAPLTPPAAPTSPASASARLLTWFLALTGTTAEDADTEFLSAGFDSVGLVALSERLSDEHGLTLYPTVFFEYPTPRRFAEFLLTEAPAFADSPAVTGAGGTQDSTTPPPEPAAPAPPPPPPAVPAAAPPPPAASEPPARPRRTPARPTPQEPSHTRDIAVVGAAVRLPSARGLAEFTALLDEGRDTVRGLPQERGGQGGGAGPYASFLDRVDEFDPAPFRISPREAPLIDPQARIVYETVWEALEDGGRTGRRAEDSTTGLWIAYSHDHYHEERVRHGAHEGRGLGLEAMIANRLSYLMDWHGPSALVNTLCSSSLVALHTAVQHLRSGDIDTAVIGAVHAALSPEYFRSMGDLMALSPRHRCRAFDDTADGFVPGEGAVAVVLRRYTDAERDGDRVRGLVKGAAVNHGGRTTRYSAPSPKAQRDVVAAALNDAAVPPETIDLVEAHGTGTRLGDPIEIDGLTRAWRAHTDRSQFCAIGSLKSNIGHLEPAAGLAGLVKILLAMESERLPATLHVTRPNDHIRFEGTPFHLADRARPWPRGERPRRAALSAFGMGGVNAHVIVEEPPRAPDRHPLAQDSHLLQAGAADEQTLRTLAGAYADQLARTPAEEIGDFTRTANTARATHRHRVVVHGTTGAELAERLAAVAAGTTPTVRHTDRTTTAFLFTGQGSQYAGMGRGLLATEPHFRDALHECADLLAPHTDVPLLDLLHGDARHLLDQTRYAQIGIVSVQVALVRYLAAAGVRPDAVAGHSLGELTAAWTAGVLTLPDLLRLTAERGRLMQAAPATGAMAAAHTDARTLADTLEAYPGIEIAAYNAPRLQTVTGPAEALERLRAHAAFTVRPLTVSHAFHSALMDGAVGPFREAVAKTPLAPPTLPFASTLTGSWHTPATATDPAHWARAVREPVRFAEAVTTLHGTGPHTVWEIGPHPHLIPLARATLAGSGATGAGPAWIATLRRDHADQVQLHAALAAHHDHTGADLDWAALHDGKDQRVTTLPTYPFHRRRFWLPAEDRDHATTSTSDDTRRPEHHG</sequence>
<dbReference type="InterPro" id="IPR016035">
    <property type="entry name" value="Acyl_Trfase/lysoPLipase"/>
</dbReference>
<feature type="compositionally biased region" description="Pro residues" evidence="8">
    <location>
        <begin position="1010"/>
        <end position="1021"/>
    </location>
</feature>
<dbReference type="InterPro" id="IPR014043">
    <property type="entry name" value="Acyl_transferase_dom"/>
</dbReference>
<dbReference type="GO" id="GO:0031177">
    <property type="term" value="F:phosphopantetheine binding"/>
    <property type="evidence" value="ECO:0007669"/>
    <property type="project" value="InterPro"/>
</dbReference>
<dbReference type="GO" id="GO:0004315">
    <property type="term" value="F:3-oxoacyl-[acyl-carrier-protein] synthase activity"/>
    <property type="evidence" value="ECO:0007669"/>
    <property type="project" value="InterPro"/>
</dbReference>
<dbReference type="InterPro" id="IPR014030">
    <property type="entry name" value="Ketoacyl_synth_N"/>
</dbReference>
<evidence type="ECO:0000256" key="7">
    <source>
        <dbReference type="PROSITE-ProRule" id="PRU01363"/>
    </source>
</evidence>
<evidence type="ECO:0000256" key="4">
    <source>
        <dbReference type="ARBA" id="ARBA00022679"/>
    </source>
</evidence>
<feature type="domain" description="Ketosynthase family 3 (KS3)" evidence="10">
    <location>
        <begin position="1180"/>
        <end position="1590"/>
    </location>
</feature>
<feature type="domain" description="Ketosynthase family 3 (KS3)" evidence="10">
    <location>
        <begin position="19"/>
        <end position="440"/>
    </location>
</feature>
<feature type="region of interest" description="Disordered" evidence="8">
    <location>
        <begin position="1117"/>
        <end position="1182"/>
    </location>
</feature>
<reference evidence="12" key="1">
    <citation type="submission" date="2022-09" db="EMBL/GenBank/DDBJ databases">
        <title>Whole genome shotgun sequence of Streptomyces albidoflavus NBRC 12854.</title>
        <authorList>
            <person name="Komaki H."/>
            <person name="Tamura T."/>
        </authorList>
    </citation>
    <scope>NUCLEOTIDE SEQUENCE</scope>
    <source>
        <strain evidence="12">NBRC 12854</strain>
    </source>
</reference>
<dbReference type="InterPro" id="IPR018201">
    <property type="entry name" value="Ketoacyl_synth_AS"/>
</dbReference>
<name>A0AA37FFQ0_9ACTN</name>
<dbReference type="Gene3D" id="3.40.47.10">
    <property type="match status" value="2"/>
</dbReference>
<dbReference type="InterPro" id="IPR014031">
    <property type="entry name" value="Ketoacyl_synth_C"/>
</dbReference>
<dbReference type="InterPro" id="IPR016036">
    <property type="entry name" value="Malonyl_transacylase_ACP-bd"/>
</dbReference>
<evidence type="ECO:0000259" key="10">
    <source>
        <dbReference type="PROSITE" id="PS52004"/>
    </source>
</evidence>
<feature type="region of interest" description="Disordered" evidence="8">
    <location>
        <begin position="708"/>
        <end position="734"/>
    </location>
</feature>
<dbReference type="Pfam" id="PF00698">
    <property type="entry name" value="Acyl_transf_1"/>
    <property type="match status" value="1"/>
</dbReference>
<dbReference type="InterPro" id="IPR001227">
    <property type="entry name" value="Ac_transferase_dom_sf"/>
</dbReference>
<dbReference type="PROSITE" id="PS52019">
    <property type="entry name" value="PKS_MFAS_DH"/>
    <property type="match status" value="1"/>
</dbReference>
<evidence type="ECO:0000259" key="11">
    <source>
        <dbReference type="PROSITE" id="PS52019"/>
    </source>
</evidence>
<dbReference type="SUPFAM" id="SSF52151">
    <property type="entry name" value="FabD/lysophospholipase-like"/>
    <property type="match status" value="1"/>
</dbReference>
<dbReference type="SMART" id="SM00825">
    <property type="entry name" value="PKS_KS"/>
    <property type="match status" value="2"/>
</dbReference>
<feature type="region of interest" description="Disordered" evidence="8">
    <location>
        <begin position="998"/>
        <end position="1038"/>
    </location>
</feature>
<organism evidence="12 13">
    <name type="scientific">Streptomyces albidoflavus</name>
    <dbReference type="NCBI Taxonomy" id="1886"/>
    <lineage>
        <taxon>Bacteria</taxon>
        <taxon>Bacillati</taxon>
        <taxon>Actinomycetota</taxon>
        <taxon>Actinomycetes</taxon>
        <taxon>Kitasatosporales</taxon>
        <taxon>Streptomycetaceae</taxon>
        <taxon>Streptomyces</taxon>
        <taxon>Streptomyces albidoflavus group</taxon>
    </lineage>
</organism>
<feature type="domain" description="PKS/mFAS DH" evidence="11">
    <location>
        <begin position="720"/>
        <end position="997"/>
    </location>
</feature>
<feature type="compositionally biased region" description="Low complexity" evidence="8">
    <location>
        <begin position="999"/>
        <end position="1009"/>
    </location>
</feature>
<feature type="active site" description="Proton acceptor; for dehydratase activity" evidence="7">
    <location>
        <position position="755"/>
    </location>
</feature>